<dbReference type="Gene3D" id="3.40.50.10140">
    <property type="entry name" value="Toll/interleukin-1 receptor homology (TIR) domain"/>
    <property type="match status" value="1"/>
</dbReference>
<dbReference type="InterPro" id="IPR000157">
    <property type="entry name" value="TIR_dom"/>
</dbReference>
<dbReference type="Proteomes" id="UP001166093">
    <property type="component" value="Unassembled WGS sequence"/>
</dbReference>
<evidence type="ECO:0000256" key="8">
    <source>
        <dbReference type="SAM" id="MobiDB-lite"/>
    </source>
</evidence>
<evidence type="ECO:0000256" key="1">
    <source>
        <dbReference type="ARBA" id="ARBA00004496"/>
    </source>
</evidence>
<keyword evidence="7" id="KW-0175">Coiled coil</keyword>
<feature type="non-terminal residue" evidence="10">
    <location>
        <position position="669"/>
    </location>
</feature>
<dbReference type="InterPro" id="IPR035897">
    <property type="entry name" value="Toll_tir_struct_dom_sf"/>
</dbReference>
<protein>
    <submittedName>
        <fullName evidence="10">TCAM1 protein</fullName>
    </submittedName>
</protein>
<dbReference type="Gene3D" id="1.25.40.780">
    <property type="match status" value="1"/>
</dbReference>
<dbReference type="EMBL" id="JAAWVQ010028331">
    <property type="protein sequence ID" value="MBN3273159.1"/>
    <property type="molecule type" value="Genomic_DNA"/>
</dbReference>
<feature type="domain" description="TIR" evidence="9">
    <location>
        <begin position="334"/>
        <end position="469"/>
    </location>
</feature>
<keyword evidence="2" id="KW-0963">Cytoplasm</keyword>
<comment type="subcellular location">
    <subcellularLocation>
        <location evidence="1">Cytoplasm</location>
    </subcellularLocation>
</comment>
<feature type="region of interest" description="Disordered" evidence="8">
    <location>
        <begin position="197"/>
        <end position="328"/>
    </location>
</feature>
<dbReference type="InterPro" id="IPR040886">
    <property type="entry name" value="TRIF_N"/>
</dbReference>
<gene>
    <name evidence="10" type="primary">Ticam1_0</name>
    <name evidence="10" type="ORF">GTO93_0009294</name>
</gene>
<keyword evidence="5" id="KW-0391">Immunity</keyword>
<feature type="region of interest" description="Disordered" evidence="8">
    <location>
        <begin position="598"/>
        <end position="620"/>
    </location>
</feature>
<dbReference type="PROSITE" id="PS50104">
    <property type="entry name" value="TIR"/>
    <property type="match status" value="1"/>
</dbReference>
<evidence type="ECO:0000256" key="3">
    <source>
        <dbReference type="ARBA" id="ARBA00022553"/>
    </source>
</evidence>
<name>A0ABS2XFW7_POLSP</name>
<feature type="compositionally biased region" description="Polar residues" evidence="8">
    <location>
        <begin position="230"/>
        <end position="273"/>
    </location>
</feature>
<evidence type="ECO:0000256" key="2">
    <source>
        <dbReference type="ARBA" id="ARBA00022490"/>
    </source>
</evidence>
<feature type="region of interest" description="Disordered" evidence="8">
    <location>
        <begin position="114"/>
        <end position="140"/>
    </location>
</feature>
<accession>A0ABS2XFW7</accession>
<dbReference type="SUPFAM" id="SSF52200">
    <property type="entry name" value="Toll/Interleukin receptor TIR domain"/>
    <property type="match status" value="1"/>
</dbReference>
<organism evidence="10 11">
    <name type="scientific">Polyodon spathula</name>
    <name type="common">North American paddlefish</name>
    <name type="synonym">Squalus spathula</name>
    <dbReference type="NCBI Taxonomy" id="7913"/>
    <lineage>
        <taxon>Eukaryota</taxon>
        <taxon>Metazoa</taxon>
        <taxon>Chordata</taxon>
        <taxon>Craniata</taxon>
        <taxon>Vertebrata</taxon>
        <taxon>Euteleostomi</taxon>
        <taxon>Actinopterygii</taxon>
        <taxon>Chondrostei</taxon>
        <taxon>Acipenseriformes</taxon>
        <taxon>Polyodontidae</taxon>
        <taxon>Polyodon</taxon>
    </lineage>
</organism>
<evidence type="ECO:0000256" key="6">
    <source>
        <dbReference type="ARBA" id="ARBA00023198"/>
    </source>
</evidence>
<dbReference type="Pfam" id="PF17798">
    <property type="entry name" value="TRIF-NTD"/>
    <property type="match status" value="1"/>
</dbReference>
<dbReference type="InterPro" id="IPR046946">
    <property type="entry name" value="TCAM1/2"/>
</dbReference>
<feature type="compositionally biased region" description="Polar residues" evidence="8">
    <location>
        <begin position="632"/>
        <end position="642"/>
    </location>
</feature>
<keyword evidence="11" id="KW-1185">Reference proteome</keyword>
<feature type="region of interest" description="Disordered" evidence="8">
    <location>
        <begin position="632"/>
        <end position="669"/>
    </location>
</feature>
<dbReference type="PANTHER" id="PTHR47230">
    <property type="entry name" value="TIR DOMAIN-CONTAINING ADAPTER MOLECULE 1"/>
    <property type="match status" value="1"/>
</dbReference>
<comment type="caution">
    <text evidence="10">The sequence shown here is derived from an EMBL/GenBank/DDBJ whole genome shotgun (WGS) entry which is preliminary data.</text>
</comment>
<keyword evidence="3" id="KW-0597">Phosphoprotein</keyword>
<evidence type="ECO:0000313" key="10">
    <source>
        <dbReference type="EMBL" id="MBN3273159.1"/>
    </source>
</evidence>
<feature type="compositionally biased region" description="Polar residues" evidence="8">
    <location>
        <begin position="116"/>
        <end position="140"/>
    </location>
</feature>
<keyword evidence="4" id="KW-0399">Innate immunity</keyword>
<feature type="compositionally biased region" description="Acidic residues" evidence="8">
    <location>
        <begin position="647"/>
        <end position="658"/>
    </location>
</feature>
<evidence type="ECO:0000256" key="7">
    <source>
        <dbReference type="SAM" id="Coils"/>
    </source>
</evidence>
<feature type="coiled-coil region" evidence="7">
    <location>
        <begin position="477"/>
        <end position="504"/>
    </location>
</feature>
<dbReference type="PANTHER" id="PTHR47230:SF2">
    <property type="entry name" value="TIR DOMAIN-CONTAINING ADAPTER MOLECULE 2"/>
    <property type="match status" value="1"/>
</dbReference>
<keyword evidence="6" id="KW-0395">Inflammatory response</keyword>
<proteinExistence type="predicted"/>
<evidence type="ECO:0000256" key="4">
    <source>
        <dbReference type="ARBA" id="ARBA00022588"/>
    </source>
</evidence>
<feature type="compositionally biased region" description="Basic and acidic residues" evidence="8">
    <location>
        <begin position="302"/>
        <end position="314"/>
    </location>
</feature>
<evidence type="ECO:0000313" key="11">
    <source>
        <dbReference type="Proteomes" id="UP001166093"/>
    </source>
</evidence>
<reference evidence="10" key="1">
    <citation type="journal article" date="2021" name="Cell">
        <title>Tracing the genetic footprints of vertebrate landing in non-teleost ray-finned fishes.</title>
        <authorList>
            <person name="Bi X."/>
            <person name="Wang K."/>
            <person name="Yang L."/>
            <person name="Pan H."/>
            <person name="Jiang H."/>
            <person name="Wei Q."/>
            <person name="Fang M."/>
            <person name="Yu H."/>
            <person name="Zhu C."/>
            <person name="Cai Y."/>
            <person name="He Y."/>
            <person name="Gan X."/>
            <person name="Zeng H."/>
            <person name="Yu D."/>
            <person name="Zhu Y."/>
            <person name="Jiang H."/>
            <person name="Qiu Q."/>
            <person name="Yang H."/>
            <person name="Zhang Y.E."/>
            <person name="Wang W."/>
            <person name="Zhu M."/>
            <person name="He S."/>
            <person name="Zhang G."/>
        </authorList>
    </citation>
    <scope>NUCLEOTIDE SEQUENCE</scope>
    <source>
        <strain evidence="10">Pddl_001</strain>
    </source>
</reference>
<feature type="non-terminal residue" evidence="10">
    <location>
        <position position="1"/>
    </location>
</feature>
<evidence type="ECO:0000256" key="5">
    <source>
        <dbReference type="ARBA" id="ARBA00022859"/>
    </source>
</evidence>
<evidence type="ECO:0000259" key="9">
    <source>
        <dbReference type="PROSITE" id="PS50104"/>
    </source>
</evidence>
<feature type="compositionally biased region" description="Polar residues" evidence="8">
    <location>
        <begin position="598"/>
        <end position="608"/>
    </location>
</feature>
<sequence>MTAKDGQHTASTSKLLSSQADFLLDVARIFKVLVAERLCDELLRDNAYLIAMEACKNAGGKSKVSLECLKVEFRTECGPHLEIRDTEESGGSALKSSTRLFSWVSGKLRRSPAINIHNSKSQSRTEVKSSPSSLQSHTESSVSFASHLEISQSPTVPFLTDRTNKAISNSSVDSASVSSTGTGQGAASMNLVLSSVDIQPNPVPIPPVQGEEERNGSIHPGPQTEDSSRNIDSSVSTGQSSAEQPSCSELKQLQSTADPVSNQLVTSKTGLQEESQEMSALVEKGSSEEEKTSPPSVSPKTSVEESHPETKPSEPPRNPTPAPTTEQEGEMENKFFSFVILHAQEDTDHAIRVQKTLEQLGAGEGATFSVDFEIPGKSPLTCIQDAVNNSAFTLILLTTNFNSHWAQYKTNSVLMDSIERRHKYNTVIPFLPRRHGLPRESIPYALKCLIPMEEKSFLPKKVKTTFNQKTIEKQRALWSQEQKIKQQKEKEEQLKDQNKNDELLLSAICNVQQQQCMALQYMQMLQGIIPPQQLPGDPNLQAQYPPHLNQMPPGYPHCPLPFQPAFNAAGLPFPGGMMANLTAQFSQQQFYPFPLNRQQQAQDQNVGSNPGAPQPCPHPNIIQIHHASNIQIGNQARMSVSAASERDTDEEDEDEEAVQESTDQRELPG</sequence>